<organism evidence="3 4">
    <name type="scientific">Sphingomonas gellani</name>
    <dbReference type="NCBI Taxonomy" id="1166340"/>
    <lineage>
        <taxon>Bacteria</taxon>
        <taxon>Pseudomonadati</taxon>
        <taxon>Pseudomonadota</taxon>
        <taxon>Alphaproteobacteria</taxon>
        <taxon>Sphingomonadales</taxon>
        <taxon>Sphingomonadaceae</taxon>
        <taxon>Sphingomonas</taxon>
    </lineage>
</organism>
<dbReference type="InterPro" id="IPR050902">
    <property type="entry name" value="ABC_Transporter_SBP"/>
</dbReference>
<sequence length="266" mass="27397">MLRASLLLLAAGLSGCAQPQVARGGGGIVSVNPCTDAILMRLVPHARITAISHYSQDAAATSIPLDLANRFRATAGTAEEVVALAPDLVLASSFTPAATREAYRRAGLRTLFLDVPATIEQSEAQVREVAAAVGQVARGEALVADMARAAAGHRPAGPAPAALLFITGDLVTGGGTLLDDMMHHAGLRNAAADYGLSYTGTLPAELLVARPPAVIIAPDKGRSSGLRARLLPETRTASFDRMLVNCGGPTIIPAMARLRAIRAGLS</sequence>
<dbReference type="Pfam" id="PF01497">
    <property type="entry name" value="Peripla_BP_2"/>
    <property type="match status" value="1"/>
</dbReference>
<dbReference type="STRING" id="1166340.SAMN05192583_1262"/>
<keyword evidence="4" id="KW-1185">Reference proteome</keyword>
<reference evidence="4" key="1">
    <citation type="submission" date="2016-10" db="EMBL/GenBank/DDBJ databases">
        <authorList>
            <person name="Varghese N."/>
            <person name="Submissions S."/>
        </authorList>
    </citation>
    <scope>NUCLEOTIDE SEQUENCE [LARGE SCALE GENOMIC DNA]</scope>
    <source>
        <strain evidence="4">S6-262</strain>
    </source>
</reference>
<evidence type="ECO:0000313" key="4">
    <source>
        <dbReference type="Proteomes" id="UP000199206"/>
    </source>
</evidence>
<dbReference type="Proteomes" id="UP000199206">
    <property type="component" value="Unassembled WGS sequence"/>
</dbReference>
<evidence type="ECO:0000256" key="1">
    <source>
        <dbReference type="SAM" id="SignalP"/>
    </source>
</evidence>
<dbReference type="AlphaFoldDB" id="A0A1H8BAE3"/>
<feature type="signal peptide" evidence="1">
    <location>
        <begin position="1"/>
        <end position="19"/>
    </location>
</feature>
<dbReference type="PROSITE" id="PS51257">
    <property type="entry name" value="PROKAR_LIPOPROTEIN"/>
    <property type="match status" value="1"/>
</dbReference>
<feature type="domain" description="Fe/B12 periplasmic-binding" evidence="2">
    <location>
        <begin position="28"/>
        <end position="220"/>
    </location>
</feature>
<feature type="chain" id="PRO_5011708966" evidence="1">
    <location>
        <begin position="20"/>
        <end position="266"/>
    </location>
</feature>
<dbReference type="InterPro" id="IPR002491">
    <property type="entry name" value="ABC_transptr_periplasmic_BD"/>
</dbReference>
<keyword evidence="1" id="KW-0732">Signal</keyword>
<dbReference type="PANTHER" id="PTHR30535:SF4">
    <property type="entry name" value="HEMIN-BINDING PERIPLASMIC PROTEIN HMUT"/>
    <property type="match status" value="1"/>
</dbReference>
<dbReference type="Gene3D" id="3.40.50.1980">
    <property type="entry name" value="Nitrogenase molybdenum iron protein domain"/>
    <property type="match status" value="2"/>
</dbReference>
<evidence type="ECO:0000259" key="2">
    <source>
        <dbReference type="Pfam" id="PF01497"/>
    </source>
</evidence>
<protein>
    <submittedName>
        <fullName evidence="3">Iron complex transport system substrate-binding protein</fullName>
    </submittedName>
</protein>
<dbReference type="RefSeq" id="WP_093664582.1">
    <property type="nucleotide sequence ID" value="NZ_FOCF01000002.1"/>
</dbReference>
<proteinExistence type="predicted"/>
<evidence type="ECO:0000313" key="3">
    <source>
        <dbReference type="EMBL" id="SEM79399.1"/>
    </source>
</evidence>
<dbReference type="OrthoDB" id="1632039at2"/>
<dbReference type="SUPFAM" id="SSF53807">
    <property type="entry name" value="Helical backbone' metal receptor"/>
    <property type="match status" value="1"/>
</dbReference>
<accession>A0A1H8BAE3</accession>
<name>A0A1H8BAE3_9SPHN</name>
<dbReference type="PANTHER" id="PTHR30535">
    <property type="entry name" value="VITAMIN B12-BINDING PROTEIN"/>
    <property type="match status" value="1"/>
</dbReference>
<dbReference type="EMBL" id="FOCF01000002">
    <property type="protein sequence ID" value="SEM79399.1"/>
    <property type="molecule type" value="Genomic_DNA"/>
</dbReference>
<gene>
    <name evidence="3" type="ORF">SAMN05192583_1262</name>
</gene>